<keyword evidence="2" id="KW-0732">Signal</keyword>
<keyword evidence="1" id="KW-0812">Transmembrane</keyword>
<organism evidence="3 4">
    <name type="scientific">Magallana gigas</name>
    <name type="common">Pacific oyster</name>
    <name type="synonym">Crassostrea gigas</name>
    <dbReference type="NCBI Taxonomy" id="29159"/>
    <lineage>
        <taxon>Eukaryota</taxon>
        <taxon>Metazoa</taxon>
        <taxon>Spiralia</taxon>
        <taxon>Lophotrochozoa</taxon>
        <taxon>Mollusca</taxon>
        <taxon>Bivalvia</taxon>
        <taxon>Autobranchia</taxon>
        <taxon>Pteriomorphia</taxon>
        <taxon>Ostreida</taxon>
        <taxon>Ostreoidea</taxon>
        <taxon>Ostreidae</taxon>
        <taxon>Magallana</taxon>
    </lineage>
</organism>
<proteinExistence type="predicted"/>
<evidence type="ECO:0000313" key="3">
    <source>
        <dbReference type="EnsemblMetazoa" id="G19245.1:cds"/>
    </source>
</evidence>
<name>A0A8W8JL15_MAGGI</name>
<evidence type="ECO:0000313" key="4">
    <source>
        <dbReference type="Proteomes" id="UP000005408"/>
    </source>
</evidence>
<feature type="chain" id="PRO_5036501399" evidence="2">
    <location>
        <begin position="28"/>
        <end position="396"/>
    </location>
</feature>
<reference evidence="3" key="1">
    <citation type="submission" date="2022-08" db="UniProtKB">
        <authorList>
            <consortium name="EnsemblMetazoa"/>
        </authorList>
    </citation>
    <scope>IDENTIFICATION</scope>
    <source>
        <strain evidence="3">05x7-T-G4-1.051#20</strain>
    </source>
</reference>
<dbReference type="Proteomes" id="UP000005408">
    <property type="component" value="Unassembled WGS sequence"/>
</dbReference>
<accession>A0A8W8JL15</accession>
<dbReference type="EnsemblMetazoa" id="G19245.1">
    <property type="protein sequence ID" value="G19245.1:cds"/>
    <property type="gene ID" value="G19245"/>
</dbReference>
<dbReference type="AlphaFoldDB" id="A0A8W8JL15"/>
<keyword evidence="1" id="KW-1133">Transmembrane helix</keyword>
<feature type="signal peptide" evidence="2">
    <location>
        <begin position="1"/>
        <end position="27"/>
    </location>
</feature>
<keyword evidence="4" id="KW-1185">Reference proteome</keyword>
<evidence type="ECO:0000256" key="1">
    <source>
        <dbReference type="SAM" id="Phobius"/>
    </source>
</evidence>
<keyword evidence="1" id="KW-0472">Membrane</keyword>
<sequence length="396" mass="45471">MSRFQNSMRLNLIVMLFTIHGCWVSIAIRDSCPVSPSTVKIVGGCPDSEEKWRLAAARKNCSAHASQCDEPERLMYHCVINAFVNETLEVCAYRRNIVFGFCAEYSYGANRIQENYKTVCSSFLQNPCPTGYNSTQAYRYPGCYELNKTTKKSTTETTLAAEDIKRQQQANTVLIIVAIFIMATVIGLIMIIMCRFKPWKSARFCVHHQRKESHEKNTICEEEEMKNLCNIDEIMTNTKSHDEDTMHKESKEELVNLCKVEEEMTDRIKRHIAPSGQSFVQEESKKVTIVPDENNPDHLLKPEEDSEQDCQTLLSVLDDGIEKLMLMHSKDGDEDNLPNLHHDYGEPQLPFSEDTIELVKEDIATVENFISEYFKKSKNKRSKIRKENDSLTSSTY</sequence>
<feature type="transmembrane region" description="Helical" evidence="1">
    <location>
        <begin position="173"/>
        <end position="194"/>
    </location>
</feature>
<evidence type="ECO:0000256" key="2">
    <source>
        <dbReference type="SAM" id="SignalP"/>
    </source>
</evidence>
<protein>
    <submittedName>
        <fullName evidence="3">Uncharacterized protein</fullName>
    </submittedName>
</protein>